<feature type="coiled-coil region" evidence="1">
    <location>
        <begin position="126"/>
        <end position="153"/>
    </location>
</feature>
<reference evidence="2 3" key="1">
    <citation type="submission" date="2019-06" db="EMBL/GenBank/DDBJ databases">
        <title>A chromosome-scale genome assembly of the striped catfish, Pangasianodon hypophthalmus.</title>
        <authorList>
            <person name="Wen M."/>
            <person name="Zahm M."/>
            <person name="Roques C."/>
            <person name="Cabau C."/>
            <person name="Klopp C."/>
            <person name="Donnadieu C."/>
            <person name="Jouanno E."/>
            <person name="Avarre J.-C."/>
            <person name="Campet M."/>
            <person name="Ha T.T.T."/>
            <person name="Dugue R."/>
            <person name="Lampietro C."/>
            <person name="Louis A."/>
            <person name="Herpin A."/>
            <person name="Echchiki A."/>
            <person name="Berthelot C."/>
            <person name="Parey E."/>
            <person name="Roest-Crollius H."/>
            <person name="Braasch I."/>
            <person name="Postlethwait J."/>
            <person name="Bobe J."/>
            <person name="Montfort J."/>
            <person name="Bouchez O."/>
            <person name="Begum T."/>
            <person name="Schartl M."/>
            <person name="Guiguen Y."/>
        </authorList>
    </citation>
    <scope>NUCLEOTIDE SEQUENCE [LARGE SCALE GENOMIC DNA]</scope>
    <source>
        <strain evidence="2 3">Indonesia</strain>
        <tissue evidence="2">Blood</tissue>
    </source>
</reference>
<comment type="caution">
    <text evidence="2">The sequence shown here is derived from an EMBL/GenBank/DDBJ whole genome shotgun (WGS) entry which is preliminary data.</text>
</comment>
<dbReference type="PANTHER" id="PTHR31198:SF1">
    <property type="entry name" value="CENTROSOMAL AT-AC SPLICING FACTOR"/>
    <property type="match status" value="1"/>
</dbReference>
<dbReference type="Proteomes" id="UP000327468">
    <property type="component" value="Chromosome 27"/>
</dbReference>
<keyword evidence="1" id="KW-0175">Coiled coil</keyword>
<proteinExistence type="predicted"/>
<name>A0A5N5JV79_PANHP</name>
<dbReference type="EMBL" id="VFJC01000028">
    <property type="protein sequence ID" value="KAB5522626.1"/>
    <property type="molecule type" value="Genomic_DNA"/>
</dbReference>
<dbReference type="InterPro" id="IPR028015">
    <property type="entry name" value="CCDC84-like"/>
</dbReference>
<organism evidence="2 3">
    <name type="scientific">Pangasianodon hypophthalmus</name>
    <name type="common">Striped catfish</name>
    <name type="synonym">Helicophagus hypophthalmus</name>
    <dbReference type="NCBI Taxonomy" id="310915"/>
    <lineage>
        <taxon>Eukaryota</taxon>
        <taxon>Metazoa</taxon>
        <taxon>Chordata</taxon>
        <taxon>Craniata</taxon>
        <taxon>Vertebrata</taxon>
        <taxon>Euteleostomi</taxon>
        <taxon>Actinopterygii</taxon>
        <taxon>Neopterygii</taxon>
        <taxon>Teleostei</taxon>
        <taxon>Ostariophysi</taxon>
        <taxon>Siluriformes</taxon>
        <taxon>Pangasiidae</taxon>
        <taxon>Pangasianodon</taxon>
    </lineage>
</organism>
<evidence type="ECO:0008006" key="4">
    <source>
        <dbReference type="Google" id="ProtNLM"/>
    </source>
</evidence>
<sequence>MGAFYCAICKQTDFSGKGHIYGKSHQSKLKVVLVKFLDKVKEARRTLKCPQVEKFDASQHETKFWCYCCEVEVQKHVTDGRVAVLYGGLLEHMSTQEHRKNTNAFWWKNKADHKHKEKFIITEQETDRFKEEVAKALEQYEEKEDTLIKQQAALIRSQEQHRLEVLQALIEVCVPGMKQHLIQNCSSLLNRSSRTSSRRPAWVQSRWEVFTVY</sequence>
<evidence type="ECO:0000256" key="1">
    <source>
        <dbReference type="SAM" id="Coils"/>
    </source>
</evidence>
<accession>A0A5N5JV79</accession>
<gene>
    <name evidence="2" type="ORF">PHYPO_G00161680</name>
</gene>
<dbReference type="AlphaFoldDB" id="A0A5N5JV79"/>
<keyword evidence="3" id="KW-1185">Reference proteome</keyword>
<evidence type="ECO:0000313" key="3">
    <source>
        <dbReference type="Proteomes" id="UP000327468"/>
    </source>
</evidence>
<protein>
    <recommendedName>
        <fullName evidence="4">Coiled-coil domain containing 84</fullName>
    </recommendedName>
</protein>
<dbReference type="PANTHER" id="PTHR31198">
    <property type="entry name" value="COILED-COIL DOMAIN-CONTAINING PROTEIN 84"/>
    <property type="match status" value="1"/>
</dbReference>
<dbReference type="Pfam" id="PF14968">
    <property type="entry name" value="CCDC84"/>
    <property type="match status" value="1"/>
</dbReference>
<evidence type="ECO:0000313" key="2">
    <source>
        <dbReference type="EMBL" id="KAB5522626.1"/>
    </source>
</evidence>